<evidence type="ECO:0000256" key="1">
    <source>
        <dbReference type="SAM" id="SignalP"/>
    </source>
</evidence>
<feature type="domain" description="Porin" evidence="2">
    <location>
        <begin position="12"/>
        <end position="375"/>
    </location>
</feature>
<reference evidence="3" key="1">
    <citation type="submission" date="2020-06" db="EMBL/GenBank/DDBJ databases">
        <title>Stable isotope informed genome-resolved metagenomics uncovers potential trophic interactions in rhizosphere soil.</title>
        <authorList>
            <person name="Starr E.P."/>
            <person name="Shi S."/>
            <person name="Blazewicz S.J."/>
            <person name="Koch B.J."/>
            <person name="Probst A.J."/>
            <person name="Hungate B.A."/>
            <person name="Pett-Ridge J."/>
            <person name="Firestone M.K."/>
            <person name="Banfield J.F."/>
        </authorList>
    </citation>
    <scope>NUCLEOTIDE SEQUENCE</scope>
    <source>
        <strain evidence="3">YM_69_17</strain>
    </source>
</reference>
<gene>
    <name evidence="3" type="ORF">JF625_22805</name>
</gene>
<evidence type="ECO:0000259" key="2">
    <source>
        <dbReference type="Pfam" id="PF13609"/>
    </source>
</evidence>
<keyword evidence="1" id="KW-0732">Signal</keyword>
<accession>A0A952FPA3</accession>
<dbReference type="Pfam" id="PF13609">
    <property type="entry name" value="Porin_4"/>
    <property type="match status" value="1"/>
</dbReference>
<dbReference type="GO" id="GO:0016020">
    <property type="term" value="C:membrane"/>
    <property type="evidence" value="ECO:0007669"/>
    <property type="project" value="InterPro"/>
</dbReference>
<proteinExistence type="predicted"/>
<sequence length="395" mass="41584">MRKFLLLGVCLAAATGGTSIAQAAETPVTSGLSLKINGWIGFMAGLSISDTKDSTFDRDYDFISNARLQFDVKNVTDSGLEYGARIRFNNVDRKNNVTVDRTYVYVKGGFGTLTFGDAPYVAADVGYVYAHDVFNSKLGLGASWGDGLDGKFNLFGGSDTFYAVDPTYGIGGLNGKDTKIKYSSPSFSGLSFAVDFTPVAGGNGHAGNGGRNDLFNDNGTPVGSDDVRYENVVTAGINYAGTFDGTSVRIAGSASNGNGVSTAAVSNHDFEAYSLGGQVIHSSGFGGSVNWVHYSSTFRADKAIDSITGDLSYGSGPFVVSVGYAYTTAENGNGLNSSFTDGKNLKTNHSVIGSFLYNLAPGLNSFTELSYEKNEFRSGQDYEATHLTSGVVLAF</sequence>
<organism evidence="3 4">
    <name type="scientific">Inquilinus limosus</name>
    <dbReference type="NCBI Taxonomy" id="171674"/>
    <lineage>
        <taxon>Bacteria</taxon>
        <taxon>Pseudomonadati</taxon>
        <taxon>Pseudomonadota</taxon>
        <taxon>Alphaproteobacteria</taxon>
        <taxon>Rhodospirillales</taxon>
        <taxon>Rhodospirillaceae</taxon>
        <taxon>Inquilinus</taxon>
    </lineage>
</organism>
<dbReference type="InterPro" id="IPR033900">
    <property type="entry name" value="Gram_neg_porin_domain"/>
</dbReference>
<evidence type="ECO:0000313" key="4">
    <source>
        <dbReference type="Proteomes" id="UP000700706"/>
    </source>
</evidence>
<dbReference type="InterPro" id="IPR023614">
    <property type="entry name" value="Porin_dom_sf"/>
</dbReference>
<dbReference type="SUPFAM" id="SSF56935">
    <property type="entry name" value="Porins"/>
    <property type="match status" value="1"/>
</dbReference>
<evidence type="ECO:0000313" key="3">
    <source>
        <dbReference type="EMBL" id="MBW8727961.1"/>
    </source>
</evidence>
<feature type="signal peptide" evidence="1">
    <location>
        <begin position="1"/>
        <end position="23"/>
    </location>
</feature>
<dbReference type="EMBL" id="JAEKLZ010000330">
    <property type="protein sequence ID" value="MBW8727961.1"/>
    <property type="molecule type" value="Genomic_DNA"/>
</dbReference>
<dbReference type="Gene3D" id="2.40.160.10">
    <property type="entry name" value="Porin"/>
    <property type="match status" value="1"/>
</dbReference>
<comment type="caution">
    <text evidence="3">The sequence shown here is derived from an EMBL/GenBank/DDBJ whole genome shotgun (WGS) entry which is preliminary data.</text>
</comment>
<protein>
    <submittedName>
        <fullName evidence="3">Porin</fullName>
    </submittedName>
</protein>
<dbReference type="Proteomes" id="UP000700706">
    <property type="component" value="Unassembled WGS sequence"/>
</dbReference>
<dbReference type="AlphaFoldDB" id="A0A952FPA3"/>
<dbReference type="GO" id="GO:0015288">
    <property type="term" value="F:porin activity"/>
    <property type="evidence" value="ECO:0007669"/>
    <property type="project" value="InterPro"/>
</dbReference>
<name>A0A952FPA3_9PROT</name>
<feature type="chain" id="PRO_5037393878" evidence="1">
    <location>
        <begin position="24"/>
        <end position="395"/>
    </location>
</feature>